<dbReference type="EMBL" id="WWCM01000007">
    <property type="protein sequence ID" value="MYM40149.1"/>
    <property type="molecule type" value="Genomic_DNA"/>
</dbReference>
<proteinExistence type="predicted"/>
<organism evidence="1 2">
    <name type="scientific">Duganella qianjiadongensis</name>
    <dbReference type="NCBI Taxonomy" id="2692176"/>
    <lineage>
        <taxon>Bacteria</taxon>
        <taxon>Pseudomonadati</taxon>
        <taxon>Pseudomonadota</taxon>
        <taxon>Betaproteobacteria</taxon>
        <taxon>Burkholderiales</taxon>
        <taxon>Oxalobacteraceae</taxon>
        <taxon>Telluria group</taxon>
        <taxon>Duganella</taxon>
    </lineage>
</organism>
<name>A0ABW9VNX9_9BURK</name>
<sequence length="100" mass="11480">MSTTNELPPDFSGIAQLNHITTNYETGITSVVVYTKYYRNGVLHREDGPSVLLEGKPHEYWVHGRQYSEEEYGHFLAKKALKEKLESKFGEKGYSQRGKI</sequence>
<comment type="caution">
    <text evidence="1">The sequence shown here is derived from an EMBL/GenBank/DDBJ whole genome shotgun (WGS) entry which is preliminary data.</text>
</comment>
<evidence type="ECO:0000313" key="1">
    <source>
        <dbReference type="EMBL" id="MYM40149.1"/>
    </source>
</evidence>
<gene>
    <name evidence="1" type="ORF">GTP27_12520</name>
</gene>
<reference evidence="1 2" key="1">
    <citation type="submission" date="2019-12" db="EMBL/GenBank/DDBJ databases">
        <title>Novel species isolated from a subtropical stream in China.</title>
        <authorList>
            <person name="Lu H."/>
        </authorList>
    </citation>
    <scope>NUCLEOTIDE SEQUENCE [LARGE SCALE GENOMIC DNA]</scope>
    <source>
        <strain evidence="1 2">CY13W</strain>
    </source>
</reference>
<keyword evidence="2" id="KW-1185">Reference proteome</keyword>
<dbReference type="RefSeq" id="WP_161039499.1">
    <property type="nucleotide sequence ID" value="NZ_WWCM01000007.1"/>
</dbReference>
<protein>
    <submittedName>
        <fullName evidence="1">Uncharacterized protein</fullName>
    </submittedName>
</protein>
<evidence type="ECO:0000313" key="2">
    <source>
        <dbReference type="Proteomes" id="UP000478090"/>
    </source>
</evidence>
<accession>A0ABW9VNX9</accession>
<dbReference type="Proteomes" id="UP000478090">
    <property type="component" value="Unassembled WGS sequence"/>
</dbReference>